<dbReference type="Pfam" id="PF01302">
    <property type="entry name" value="CAP_GLY"/>
    <property type="match status" value="1"/>
</dbReference>
<dbReference type="SUPFAM" id="SSF74924">
    <property type="entry name" value="Cap-Gly domain"/>
    <property type="match status" value="1"/>
</dbReference>
<feature type="compositionally biased region" description="Polar residues" evidence="15">
    <location>
        <begin position="87"/>
        <end position="120"/>
    </location>
</feature>
<dbReference type="GO" id="GO:0005814">
    <property type="term" value="C:centriole"/>
    <property type="evidence" value="ECO:0007669"/>
    <property type="project" value="UniProtKB-SubCell"/>
</dbReference>
<dbReference type="GO" id="GO:0005874">
    <property type="term" value="C:microtubule"/>
    <property type="evidence" value="ECO:0007669"/>
    <property type="project" value="UniProtKB-KW"/>
</dbReference>
<feature type="coiled-coil region" evidence="14">
    <location>
        <begin position="869"/>
        <end position="967"/>
    </location>
</feature>
<evidence type="ECO:0000313" key="17">
    <source>
        <dbReference type="EMBL" id="CAD7641240.1"/>
    </source>
</evidence>
<evidence type="ECO:0000313" key="18">
    <source>
        <dbReference type="Proteomes" id="UP000728032"/>
    </source>
</evidence>
<name>A0A7R9LIV1_9ACAR</name>
<comment type="subcellular location">
    <subcellularLocation>
        <location evidence="3">Cytoplasm</location>
        <location evidence="3">Cell cortex</location>
    </subcellularLocation>
    <subcellularLocation>
        <location evidence="1">Cytoplasm</location>
        <location evidence="1">Cytoskeleton</location>
        <location evidence="1">Microtubule organizing center</location>
        <location evidence="1">Centrosome</location>
        <location evidence="1">Centriole</location>
    </subcellularLocation>
    <subcellularLocation>
        <location evidence="2">Cytoplasm</location>
        <location evidence="2">Cytoskeleton</location>
        <location evidence="2">Spindle</location>
    </subcellularLocation>
</comment>
<keyword evidence="6" id="KW-0963">Cytoplasm</keyword>
<feature type="region of interest" description="Disordered" evidence="15">
    <location>
        <begin position="86"/>
        <end position="128"/>
    </location>
</feature>
<accession>A0A7R9LIV1</accession>
<dbReference type="PROSITE" id="PS50245">
    <property type="entry name" value="CAP_GLY_2"/>
    <property type="match status" value="1"/>
</dbReference>
<keyword evidence="7" id="KW-0132">Cell division</keyword>
<evidence type="ECO:0000256" key="6">
    <source>
        <dbReference type="ARBA" id="ARBA00022490"/>
    </source>
</evidence>
<keyword evidence="9" id="KW-0498">Mitosis</keyword>
<organism evidence="17">
    <name type="scientific">Oppiella nova</name>
    <dbReference type="NCBI Taxonomy" id="334625"/>
    <lineage>
        <taxon>Eukaryota</taxon>
        <taxon>Metazoa</taxon>
        <taxon>Ecdysozoa</taxon>
        <taxon>Arthropoda</taxon>
        <taxon>Chelicerata</taxon>
        <taxon>Arachnida</taxon>
        <taxon>Acari</taxon>
        <taxon>Acariformes</taxon>
        <taxon>Sarcoptiformes</taxon>
        <taxon>Oribatida</taxon>
        <taxon>Brachypylina</taxon>
        <taxon>Oppioidea</taxon>
        <taxon>Oppiidae</taxon>
        <taxon>Oppiella</taxon>
    </lineage>
</organism>
<evidence type="ECO:0000256" key="14">
    <source>
        <dbReference type="SAM" id="Coils"/>
    </source>
</evidence>
<dbReference type="GO" id="GO:0030286">
    <property type="term" value="C:dynein complex"/>
    <property type="evidence" value="ECO:0007669"/>
    <property type="project" value="UniProtKB-KW"/>
</dbReference>
<dbReference type="OrthoDB" id="2130750at2759"/>
<dbReference type="GO" id="GO:0030424">
    <property type="term" value="C:axon"/>
    <property type="evidence" value="ECO:0007669"/>
    <property type="project" value="TreeGrafter"/>
</dbReference>
<dbReference type="InterPro" id="IPR036859">
    <property type="entry name" value="CAP-Gly_dom_sf"/>
</dbReference>
<dbReference type="Proteomes" id="UP000728032">
    <property type="component" value="Unassembled WGS sequence"/>
</dbReference>
<dbReference type="SMART" id="SM01052">
    <property type="entry name" value="CAP_GLY"/>
    <property type="match status" value="1"/>
</dbReference>
<dbReference type="GO" id="GO:0007097">
    <property type="term" value="P:nuclear migration"/>
    <property type="evidence" value="ECO:0007669"/>
    <property type="project" value="TreeGrafter"/>
</dbReference>
<sequence>MSRSARLEVGQRVEYNSGSKKLLGRLAYGPNGFHVKPNEHDWCGVVLDQPEGKNNGTIQGRQYFQCKDNYGIFVRANCLKAVHESRIPSNRSQSSTPATTPKSMTPSTSQTSIAGLSAESTPEKREDVKQMVERFKTKQEINVTENIEQNLVHKRTEALGSPEVSHNIEMEALREKVKDLESKLDTIRVRRAQDKEKLKDYERVRIQSEQLHENKRQMSEKIAELSKLKALAEKEAKEAREEQLRHAEEMKDLVETAEIAVIDKEMTENKFEQCLAELEQTKERLEEVTLDLEIIKSEIEEKGADGAVSSYQLKQLEQQNERLKDALLKLRDISAQDKNDLQTLQKEFEKSQSEGSEVQKIKDKLSAEVQEYEEQMADLKEQIDSALGSQEMVEKLTETNLRLEDKMAEMQEALDDEENIRDLNNQLIEAKEEQVMELREELDMAHSKISNLRHEYSAIQETLADYESTIKKFRDLVSTLRQEIHELQTKSDSTKTQQIEQKVENFEFKTRLSDRKAFTRAIDMELRHLEVDQCQKHIAFLSKFMPDMFFNRGGDHDAIQVLLFLPRIIKKCEIIERQVLDKYQSLDIKEITKQSIIESHDSVRQQVFTRQLLYNLLSIQSVLGNYTESLKTSDSELFLKVGALFPELVVHERTIDHYMDLLKNDKLDETVVIESLEKSLHYFQSLYNIHLADRRAYDHNKLVTDFVTIMKSASDAIHLDLTIIDGVCSECDILKTVSTCVEDIDQFCKKIKRRLSSETKLSLESSIENEIFDCIAIVGRVINALKVIRINVMSLKKECDSKKLEALAKDVGGIKFVNDCLQSVMTICCQFSTALQQGDYDETKAPEPRDTQSAIDLRAQVWKAQTEEINELKGRLDSRETETNELKRALKSKMEELSEMQIRRDLAEKKLSNATKDADERVVRLQNELDVCHKEFKEKEIEREKTLNKYNQEINDLYSNQRIMKEKLKDYSKSDLIGKIMTSKTSTNESALISQIRDLRYALKKTMDDNYYLQIKIAERDLNLKPLPKMDKCKPLWLLRAQGREAEIDPKQEKMIHLMKHVNQLKNDIRLSMITESVWDFKLPIKAQIREQELKRLDFIARYDKLEREIRDFIQTYGDGFQSGAHFTSFPAPHISKCLNEKTAKLAAVLSVPSNKSDEVSLEVTYEQLKELHRKLL</sequence>
<keyword evidence="11 14" id="KW-0175">Coiled coil</keyword>
<feature type="domain" description="CAP-Gly" evidence="16">
    <location>
        <begin position="42"/>
        <end position="75"/>
    </location>
</feature>
<keyword evidence="13" id="KW-0131">Cell cycle</keyword>
<evidence type="ECO:0000256" key="8">
    <source>
        <dbReference type="ARBA" id="ARBA00022701"/>
    </source>
</evidence>
<dbReference type="InterPro" id="IPR022157">
    <property type="entry name" value="Dynactin"/>
</dbReference>
<evidence type="ECO:0000256" key="13">
    <source>
        <dbReference type="ARBA" id="ARBA00023306"/>
    </source>
</evidence>
<dbReference type="InterPro" id="IPR000938">
    <property type="entry name" value="CAP-Gly_domain"/>
</dbReference>
<dbReference type="GO" id="GO:0000776">
    <property type="term" value="C:kinetochore"/>
    <property type="evidence" value="ECO:0007669"/>
    <property type="project" value="TreeGrafter"/>
</dbReference>
<dbReference type="PROSITE" id="PS00845">
    <property type="entry name" value="CAP_GLY_1"/>
    <property type="match status" value="1"/>
</dbReference>
<evidence type="ECO:0000256" key="9">
    <source>
        <dbReference type="ARBA" id="ARBA00022776"/>
    </source>
</evidence>
<dbReference type="Pfam" id="PF12455">
    <property type="entry name" value="Dynactin"/>
    <property type="match status" value="1"/>
</dbReference>
<evidence type="ECO:0000256" key="2">
    <source>
        <dbReference type="ARBA" id="ARBA00004186"/>
    </source>
</evidence>
<dbReference type="EMBL" id="OC915624">
    <property type="protein sequence ID" value="CAD7641240.1"/>
    <property type="molecule type" value="Genomic_DNA"/>
</dbReference>
<keyword evidence="18" id="KW-1185">Reference proteome</keyword>
<evidence type="ECO:0000256" key="11">
    <source>
        <dbReference type="ARBA" id="ARBA00023054"/>
    </source>
</evidence>
<evidence type="ECO:0000256" key="4">
    <source>
        <dbReference type="ARBA" id="ARBA00011010"/>
    </source>
</evidence>
<keyword evidence="8" id="KW-0493">Microtubule</keyword>
<protein>
    <recommendedName>
        <fullName evidence="5">Dynactin subunit 1</fullName>
    </recommendedName>
</protein>
<dbReference type="PANTHER" id="PTHR18916:SF6">
    <property type="entry name" value="DYNACTIN SUBUNIT 1"/>
    <property type="match status" value="1"/>
</dbReference>
<dbReference type="GO" id="GO:0000922">
    <property type="term" value="C:spindle pole"/>
    <property type="evidence" value="ECO:0007669"/>
    <property type="project" value="TreeGrafter"/>
</dbReference>
<evidence type="ECO:0000256" key="1">
    <source>
        <dbReference type="ARBA" id="ARBA00004114"/>
    </source>
</evidence>
<dbReference type="GO" id="GO:0051301">
    <property type="term" value="P:cell division"/>
    <property type="evidence" value="ECO:0007669"/>
    <property type="project" value="UniProtKB-KW"/>
</dbReference>
<dbReference type="EMBL" id="CAJPVJ010000799">
    <property type="protein sequence ID" value="CAG2163417.1"/>
    <property type="molecule type" value="Genomic_DNA"/>
</dbReference>
<dbReference type="PANTHER" id="PTHR18916">
    <property type="entry name" value="DYNACTIN 1-RELATED MICROTUBULE-BINDING"/>
    <property type="match status" value="1"/>
</dbReference>
<proteinExistence type="inferred from homology"/>
<evidence type="ECO:0000256" key="10">
    <source>
        <dbReference type="ARBA" id="ARBA00023017"/>
    </source>
</evidence>
<gene>
    <name evidence="17" type="ORF">ONB1V03_LOCUS2993</name>
</gene>
<evidence type="ECO:0000256" key="7">
    <source>
        <dbReference type="ARBA" id="ARBA00022618"/>
    </source>
</evidence>
<keyword evidence="12" id="KW-0206">Cytoskeleton</keyword>
<dbReference type="Gene3D" id="2.30.30.190">
    <property type="entry name" value="CAP Gly-rich-like domain"/>
    <property type="match status" value="1"/>
</dbReference>
<reference evidence="17" key="1">
    <citation type="submission" date="2020-11" db="EMBL/GenBank/DDBJ databases">
        <authorList>
            <person name="Tran Van P."/>
        </authorList>
    </citation>
    <scope>NUCLEOTIDE SEQUENCE</scope>
</reference>
<keyword evidence="10" id="KW-0243">Dynein</keyword>
<evidence type="ECO:0000256" key="3">
    <source>
        <dbReference type="ARBA" id="ARBA00004544"/>
    </source>
</evidence>
<feature type="coiled-coil region" evidence="14">
    <location>
        <begin position="163"/>
        <end position="497"/>
    </location>
</feature>
<dbReference type="GO" id="GO:0000132">
    <property type="term" value="P:establishment of mitotic spindle orientation"/>
    <property type="evidence" value="ECO:0007669"/>
    <property type="project" value="TreeGrafter"/>
</dbReference>
<evidence type="ECO:0000259" key="16">
    <source>
        <dbReference type="PROSITE" id="PS50245"/>
    </source>
</evidence>
<evidence type="ECO:0000256" key="12">
    <source>
        <dbReference type="ARBA" id="ARBA00023212"/>
    </source>
</evidence>
<evidence type="ECO:0000256" key="5">
    <source>
        <dbReference type="ARBA" id="ARBA00016574"/>
    </source>
</evidence>
<dbReference type="AlphaFoldDB" id="A0A7R9LIV1"/>
<comment type="similarity">
    <text evidence="4">Belongs to the dynactin 150 kDa subunit family.</text>
</comment>
<evidence type="ECO:0000256" key="15">
    <source>
        <dbReference type="SAM" id="MobiDB-lite"/>
    </source>
</evidence>